<feature type="transmembrane region" description="Helical" evidence="2">
    <location>
        <begin position="218"/>
        <end position="235"/>
    </location>
</feature>
<comment type="similarity">
    <text evidence="1">Belongs to the EamA transporter family.</text>
</comment>
<feature type="domain" description="EamA" evidence="3">
    <location>
        <begin position="19"/>
        <end position="159"/>
    </location>
</feature>
<feature type="transmembrane region" description="Helical" evidence="2">
    <location>
        <begin position="87"/>
        <end position="108"/>
    </location>
</feature>
<feature type="transmembrane region" description="Helical" evidence="2">
    <location>
        <begin position="114"/>
        <end position="136"/>
    </location>
</feature>
<dbReference type="SUPFAM" id="SSF103481">
    <property type="entry name" value="Multidrug resistance efflux transporter EmrE"/>
    <property type="match status" value="2"/>
</dbReference>
<feature type="transmembrane region" description="Helical" evidence="2">
    <location>
        <begin position="56"/>
        <end position="75"/>
    </location>
</feature>
<dbReference type="InterPro" id="IPR000620">
    <property type="entry name" value="EamA_dom"/>
</dbReference>
<feature type="transmembrane region" description="Helical" evidence="2">
    <location>
        <begin position="186"/>
        <end position="206"/>
    </location>
</feature>
<dbReference type="EMBL" id="JAFFJS010000001">
    <property type="protein sequence ID" value="MBM9432554.1"/>
    <property type="molecule type" value="Genomic_DNA"/>
</dbReference>
<sequence>METQIPTKQTAAAPNKKVGFTAILISASGMGLVGTFSRLATPTDPDTGASYITGDFLALGRMVIGALGMLVIIALVKKLPELRTAKLSFTVVAGGLCIGASLAFYVSATLMTTISNAVFLIYTGPLFSAILAAIFLKEKINLSHALFLTLVFLGMLMTVGLVQYTPDAGLSFGIDLSVNPDLPNKTMGDLFGLASGLFYGFALFFYRYRPDISSEVRSFWNFTFGIIGAAAVMIYRMAAIDPTNPIEVMDGRNWAWAFVLFFVSGLLAIGLLPAAGKNLLAVELSTVAYWECVVALVLGVVVWNETMSLVGGLGGLLIIIGGIGPIIIELMRKKGKVPEEDSSLAIER</sequence>
<dbReference type="Pfam" id="PF00892">
    <property type="entry name" value="EamA"/>
    <property type="match status" value="2"/>
</dbReference>
<evidence type="ECO:0000313" key="4">
    <source>
        <dbReference type="EMBL" id="MBM9432554.1"/>
    </source>
</evidence>
<keyword evidence="2" id="KW-0472">Membrane</keyword>
<dbReference type="InterPro" id="IPR037185">
    <property type="entry name" value="EmrE-like"/>
</dbReference>
<name>A0ABS2TH06_9ACTO</name>
<dbReference type="PANTHER" id="PTHR22911">
    <property type="entry name" value="ACYL-MALONYL CONDENSING ENZYME-RELATED"/>
    <property type="match status" value="1"/>
</dbReference>
<evidence type="ECO:0000256" key="1">
    <source>
        <dbReference type="ARBA" id="ARBA00007362"/>
    </source>
</evidence>
<reference evidence="5" key="1">
    <citation type="submission" date="2021-02" db="EMBL/GenBank/DDBJ databases">
        <title>Leucobacter sp. CX169.</title>
        <authorList>
            <person name="Cheng Y."/>
        </authorList>
    </citation>
    <scope>NUCLEOTIDE SEQUENCE [LARGE SCALE GENOMIC DNA]</scope>
    <source>
        <strain evidence="5">JY899</strain>
    </source>
</reference>
<keyword evidence="5" id="KW-1185">Reference proteome</keyword>
<feature type="transmembrane region" description="Helical" evidence="2">
    <location>
        <begin position="287"/>
        <end position="303"/>
    </location>
</feature>
<feature type="transmembrane region" description="Helical" evidence="2">
    <location>
        <begin position="18"/>
        <end position="36"/>
    </location>
</feature>
<dbReference type="Proteomes" id="UP000705983">
    <property type="component" value="Unassembled WGS sequence"/>
</dbReference>
<organism evidence="4 5">
    <name type="scientific">Flaviflexus equikiangi</name>
    <dbReference type="NCBI Taxonomy" id="2758573"/>
    <lineage>
        <taxon>Bacteria</taxon>
        <taxon>Bacillati</taxon>
        <taxon>Actinomycetota</taxon>
        <taxon>Actinomycetes</taxon>
        <taxon>Actinomycetales</taxon>
        <taxon>Actinomycetaceae</taxon>
        <taxon>Flaviflexus</taxon>
    </lineage>
</organism>
<keyword evidence="2" id="KW-1133">Transmembrane helix</keyword>
<gene>
    <name evidence="4" type="ORF">JVW63_02395</name>
</gene>
<feature type="transmembrane region" description="Helical" evidence="2">
    <location>
        <begin position="309"/>
        <end position="328"/>
    </location>
</feature>
<protein>
    <submittedName>
        <fullName evidence="4">EamA family transporter</fullName>
    </submittedName>
</protein>
<accession>A0ABS2TH06</accession>
<feature type="domain" description="EamA" evidence="3">
    <location>
        <begin position="187"/>
        <end position="321"/>
    </location>
</feature>
<feature type="transmembrane region" description="Helical" evidence="2">
    <location>
        <begin position="255"/>
        <end position="275"/>
    </location>
</feature>
<evidence type="ECO:0000313" key="5">
    <source>
        <dbReference type="Proteomes" id="UP000705983"/>
    </source>
</evidence>
<feature type="transmembrane region" description="Helical" evidence="2">
    <location>
        <begin position="145"/>
        <end position="166"/>
    </location>
</feature>
<evidence type="ECO:0000259" key="3">
    <source>
        <dbReference type="Pfam" id="PF00892"/>
    </source>
</evidence>
<evidence type="ECO:0000256" key="2">
    <source>
        <dbReference type="SAM" id="Phobius"/>
    </source>
</evidence>
<proteinExistence type="inferred from homology"/>
<keyword evidence="2" id="KW-0812">Transmembrane</keyword>
<comment type="caution">
    <text evidence="4">The sequence shown here is derived from an EMBL/GenBank/DDBJ whole genome shotgun (WGS) entry which is preliminary data.</text>
</comment>
<dbReference type="RefSeq" id="WP_187996063.1">
    <property type="nucleotide sequence ID" value="NZ_JACEXG010000001.1"/>
</dbReference>